<dbReference type="AlphaFoldDB" id="A0A918TCV9"/>
<keyword evidence="2" id="KW-0472">Membrane</keyword>
<feature type="domain" description="VWFA" evidence="3">
    <location>
        <begin position="150"/>
        <end position="376"/>
    </location>
</feature>
<dbReference type="Proteomes" id="UP000644507">
    <property type="component" value="Unassembled WGS sequence"/>
</dbReference>
<evidence type="ECO:0000256" key="1">
    <source>
        <dbReference type="SAM" id="MobiDB-lite"/>
    </source>
</evidence>
<reference evidence="4" key="1">
    <citation type="journal article" date="2014" name="Int. J. Syst. Evol. Microbiol.">
        <title>Complete genome sequence of Corynebacterium casei LMG S-19264T (=DSM 44701T), isolated from a smear-ripened cheese.</title>
        <authorList>
            <consortium name="US DOE Joint Genome Institute (JGI-PGF)"/>
            <person name="Walter F."/>
            <person name="Albersmeier A."/>
            <person name="Kalinowski J."/>
            <person name="Ruckert C."/>
        </authorList>
    </citation>
    <scope>NUCLEOTIDE SEQUENCE</scope>
    <source>
        <strain evidence="4">KCTC 12988</strain>
    </source>
</reference>
<evidence type="ECO:0000259" key="3">
    <source>
        <dbReference type="PROSITE" id="PS50234"/>
    </source>
</evidence>
<dbReference type="SUPFAM" id="SSF53300">
    <property type="entry name" value="vWA-like"/>
    <property type="match status" value="1"/>
</dbReference>
<feature type="compositionally biased region" description="Basic and acidic residues" evidence="1">
    <location>
        <begin position="64"/>
        <end position="74"/>
    </location>
</feature>
<evidence type="ECO:0000313" key="5">
    <source>
        <dbReference type="Proteomes" id="UP000644507"/>
    </source>
</evidence>
<accession>A0A918TCV9</accession>
<dbReference type="Gene3D" id="3.40.50.410">
    <property type="entry name" value="von Willebrand factor, type A domain"/>
    <property type="match status" value="2"/>
</dbReference>
<protein>
    <recommendedName>
        <fullName evidence="3">VWFA domain-containing protein</fullName>
    </recommendedName>
</protein>
<dbReference type="EMBL" id="BMXI01000001">
    <property type="protein sequence ID" value="GHC42591.1"/>
    <property type="molecule type" value="Genomic_DNA"/>
</dbReference>
<dbReference type="RefSeq" id="WP_189566946.1">
    <property type="nucleotide sequence ID" value="NZ_BMXI01000001.1"/>
</dbReference>
<name>A0A918TCV9_9BACT</name>
<feature type="region of interest" description="Disordered" evidence="1">
    <location>
        <begin position="62"/>
        <end position="88"/>
    </location>
</feature>
<dbReference type="InterPro" id="IPR002035">
    <property type="entry name" value="VWF_A"/>
</dbReference>
<gene>
    <name evidence="4" type="ORF">GCM10007100_04540</name>
</gene>
<evidence type="ECO:0000256" key="2">
    <source>
        <dbReference type="SAM" id="Phobius"/>
    </source>
</evidence>
<proteinExistence type="predicted"/>
<reference evidence="4" key="2">
    <citation type="submission" date="2020-09" db="EMBL/GenBank/DDBJ databases">
        <authorList>
            <person name="Sun Q."/>
            <person name="Kim S."/>
        </authorList>
    </citation>
    <scope>NUCLEOTIDE SEQUENCE</scope>
    <source>
        <strain evidence="4">KCTC 12988</strain>
    </source>
</reference>
<dbReference type="InterPro" id="IPR036465">
    <property type="entry name" value="vWFA_dom_sf"/>
</dbReference>
<comment type="caution">
    <text evidence="4">The sequence shown here is derived from an EMBL/GenBank/DDBJ whole genome shotgun (WGS) entry which is preliminary data.</text>
</comment>
<keyword evidence="5" id="KW-1185">Reference proteome</keyword>
<dbReference type="PROSITE" id="PS50234">
    <property type="entry name" value="VWFA"/>
    <property type="match status" value="1"/>
</dbReference>
<keyword evidence="2" id="KW-1133">Transmembrane helix</keyword>
<evidence type="ECO:0000313" key="4">
    <source>
        <dbReference type="EMBL" id="GHC42591.1"/>
    </source>
</evidence>
<keyword evidence="2" id="KW-0812">Transmembrane</keyword>
<organism evidence="4 5">
    <name type="scientific">Roseibacillus persicicus</name>
    <dbReference type="NCBI Taxonomy" id="454148"/>
    <lineage>
        <taxon>Bacteria</taxon>
        <taxon>Pseudomonadati</taxon>
        <taxon>Verrucomicrobiota</taxon>
        <taxon>Verrucomicrobiia</taxon>
        <taxon>Verrucomicrobiales</taxon>
        <taxon>Verrucomicrobiaceae</taxon>
        <taxon>Roseibacillus</taxon>
    </lineage>
</organism>
<feature type="transmembrane region" description="Helical" evidence="2">
    <location>
        <begin position="24"/>
        <end position="46"/>
    </location>
</feature>
<sequence length="376" mass="39969">MNSGKFVSPEVEIALKRQKARATLSSLFVSLLAIVLVGLILFYISIAGINLVQPDIVTYQGSSQKEDNLEKKELNPAIQRKPSSPSSSMAKVIAANTVSPTAIPVPEVIDPVESVDFGDGDDFGSGWGSGGGGNGGGGASFFGQKSNAERIAFVIDYSGSMAAQNRVGIMKKELSKSLDGLTPGTQFQMIFFAGPVWVAGSEVMVKGQAAHEGNTIKGPDGKTYEWVTSGGAHGFKPRGKVQQASWLQVPSVEGKLGSQKREAISAGKDVLKDSQKVVQETGLVWGTRWKYALEMALDMEPNPQVIYFMTDGSTGSEAMQVARTVGARAKSRGITINCVAMMEPKAHDAMKEMAKRTGGKFTVVEADGKSTEIPLK</sequence>